<feature type="domain" description="ABC transporter" evidence="11">
    <location>
        <begin position="797"/>
        <end position="1032"/>
    </location>
</feature>
<evidence type="ECO:0000259" key="11">
    <source>
        <dbReference type="PROSITE" id="PS50893"/>
    </source>
</evidence>
<dbReference type="InterPro" id="IPR010929">
    <property type="entry name" value="PDR_CDR_ABC"/>
</dbReference>
<evidence type="ECO:0000256" key="6">
    <source>
        <dbReference type="ARBA" id="ARBA00022840"/>
    </source>
</evidence>
<dbReference type="SUPFAM" id="SSF52540">
    <property type="entry name" value="P-loop containing nucleoside triphosphate hydrolases"/>
    <property type="match status" value="2"/>
</dbReference>
<feature type="region of interest" description="Disordered" evidence="9">
    <location>
        <begin position="1"/>
        <end position="22"/>
    </location>
</feature>
<keyword evidence="5" id="KW-0547">Nucleotide-binding</keyword>
<feature type="transmembrane region" description="Helical" evidence="10">
    <location>
        <begin position="1240"/>
        <end position="1261"/>
    </location>
</feature>
<keyword evidence="13" id="KW-1185">Reference proteome</keyword>
<evidence type="ECO:0000256" key="10">
    <source>
        <dbReference type="SAM" id="Phobius"/>
    </source>
</evidence>
<dbReference type="STRING" id="1314674.A0A0D7BME6"/>
<evidence type="ECO:0000256" key="2">
    <source>
        <dbReference type="ARBA" id="ARBA00006012"/>
    </source>
</evidence>
<dbReference type="InterPro" id="IPR003593">
    <property type="entry name" value="AAA+_ATPase"/>
</dbReference>
<feature type="transmembrane region" description="Helical" evidence="10">
    <location>
        <begin position="1130"/>
        <end position="1147"/>
    </location>
</feature>
<dbReference type="Gene3D" id="3.40.50.300">
    <property type="entry name" value="P-loop containing nucleotide triphosphate hydrolases"/>
    <property type="match status" value="2"/>
</dbReference>
<evidence type="ECO:0000313" key="13">
    <source>
        <dbReference type="Proteomes" id="UP000054007"/>
    </source>
</evidence>
<dbReference type="InterPro" id="IPR027417">
    <property type="entry name" value="P-loop_NTPase"/>
</dbReference>
<dbReference type="PANTHER" id="PTHR19241">
    <property type="entry name" value="ATP-BINDING CASSETTE TRANSPORTER"/>
    <property type="match status" value="1"/>
</dbReference>
<organism evidence="12 13">
    <name type="scientific">Cylindrobasidium torrendii FP15055 ss-10</name>
    <dbReference type="NCBI Taxonomy" id="1314674"/>
    <lineage>
        <taxon>Eukaryota</taxon>
        <taxon>Fungi</taxon>
        <taxon>Dikarya</taxon>
        <taxon>Basidiomycota</taxon>
        <taxon>Agaricomycotina</taxon>
        <taxon>Agaricomycetes</taxon>
        <taxon>Agaricomycetidae</taxon>
        <taxon>Agaricales</taxon>
        <taxon>Marasmiineae</taxon>
        <taxon>Physalacriaceae</taxon>
        <taxon>Cylindrobasidium</taxon>
    </lineage>
</organism>
<dbReference type="InterPro" id="IPR029481">
    <property type="entry name" value="ABC_trans_N"/>
</dbReference>
<dbReference type="PROSITE" id="PS00211">
    <property type="entry name" value="ABC_TRANSPORTER_1"/>
    <property type="match status" value="1"/>
</dbReference>
<protein>
    <submittedName>
        <fullName evidence="12">Pleiotropic drug resistance ABC transporter</fullName>
    </submittedName>
</protein>
<evidence type="ECO:0000256" key="1">
    <source>
        <dbReference type="ARBA" id="ARBA00004141"/>
    </source>
</evidence>
<dbReference type="InterPro" id="IPR017871">
    <property type="entry name" value="ABC_transporter-like_CS"/>
</dbReference>
<feature type="transmembrane region" description="Helical" evidence="10">
    <location>
        <begin position="455"/>
        <end position="475"/>
    </location>
</feature>
<dbReference type="OrthoDB" id="245989at2759"/>
<accession>A0A0D7BME6</accession>
<keyword evidence="3" id="KW-0813">Transport</keyword>
<feature type="domain" description="ABC transporter" evidence="11">
    <location>
        <begin position="107"/>
        <end position="353"/>
    </location>
</feature>
<dbReference type="InterPro" id="IPR003439">
    <property type="entry name" value="ABC_transporter-like_ATP-bd"/>
</dbReference>
<dbReference type="InterPro" id="IPR034003">
    <property type="entry name" value="ABCG_PDR_2"/>
</dbReference>
<dbReference type="InterPro" id="IPR034001">
    <property type="entry name" value="ABCG_PDR_1"/>
</dbReference>
<dbReference type="GO" id="GO:0140359">
    <property type="term" value="F:ABC-type transporter activity"/>
    <property type="evidence" value="ECO:0007669"/>
    <property type="project" value="InterPro"/>
</dbReference>
<feature type="region of interest" description="Disordered" evidence="9">
    <location>
        <begin position="756"/>
        <end position="778"/>
    </location>
</feature>
<dbReference type="InterPro" id="IPR013525">
    <property type="entry name" value="ABC2_TM"/>
</dbReference>
<keyword evidence="8 10" id="KW-0472">Membrane</keyword>
<dbReference type="GO" id="GO:0016020">
    <property type="term" value="C:membrane"/>
    <property type="evidence" value="ECO:0007669"/>
    <property type="project" value="UniProtKB-SubCell"/>
</dbReference>
<evidence type="ECO:0000256" key="3">
    <source>
        <dbReference type="ARBA" id="ARBA00022448"/>
    </source>
</evidence>
<dbReference type="Pfam" id="PF06422">
    <property type="entry name" value="PDR_CDR"/>
    <property type="match status" value="2"/>
</dbReference>
<dbReference type="InterPro" id="IPR043926">
    <property type="entry name" value="ABCG_dom"/>
</dbReference>
<sequence length="1429" mass="158469">MKEGQQVDINHFNPEGDNGLRRSLSRFSQQGADVERAETASMSSTATLDNTVDFRKVLEQVSQQRTEANIKSRELGVAFENLGVVGEGGGATYQASMSSMFNPFAIAKGIQASKGPKTKNILTGFEGVVNPGEMLLVLGRPGSGCTTLLKTLSNQRGEYHSFSGDVWYDSLSPQDVLNNKGSLIHCPEDDLHFATLTVQQTIEFAARLRAPTLRLGYTRDQYVAAVTDLLLTIFGLQGVRHTLVGDASIRGVSGGQKKRVSIVEVLATRACLATWDNSTRGLDASTALEFVQALRIATDIAKMTTIVSLYQAGESLYKHFDKVCVLYEGKMAYYGPANQARDYFINMGYEPANRQTTADFLVAVTDPSGRIPRTVNIPRSADEFAKYFMESDLAITNKKEIAAFKTERVGKPERALAFKESAQAEYAKHTRKASPRITSVPMQTRAVMLRRIQMLRGNMLGTILNIFSFAFQGVITGSVYLKMNTTTNTYFSRGGVLFFAIFFSALIAMSEIPSLYAQRPIVLRQSQWGLYRPYIDQLALTIVDIPVAFASATVFAILIYEMAQLQQSASQFFIFFLFMFTTSLVMKSWFRAVAAAFKDEAGAQTVAGISVLVYSVYTGYSLPIPSMIGALRWLSYLNPLRWSFEGAMVNEFHTVNGQCGSLVPTGPGYENASLENQVCPVVGAQPGNMRVNGDTFVGLSFNYHYSNLWRNYGIVVAYGIAYTIALFAFTEINTRASASAAVVLFKNGSKSDLVAPVPEEDIERGSQKTAGDSEKDAAEYGEAMKETPAQTDVFSWQKLSYVVPTADGPRKLLNEVSGYVAPGKLTALMGESGAGKTTLLNVLAERTDTGVVTGDRFVNGQALPRDFQAQTGYCQQQDTHVPECTVREALLFSARLRQPSSVSDSEKVAYVEQCLKMCGLEQFADAVVGTLSVEAKKRTTIGVELAAKPKLLLFLDEPTSGLDSQSAWAIMLFLRDLATNGQAILCTIHQPSAELFQMFDRLLLLRKGGETVYFGDLGNHSTTLLDYFERNGGRHCEADENPAEYMLETIGAGATASVKENWHSIWKASEEYSSVQRQIDEIHAEGRARPPVKAELHSEYASGWGYQVYQLLMRDFSVHNRDPDYIMAKIFLNIVSGLFLGFSFWRSRNITQAAMQDKLFSLFMALIISAPLSNQIQIPFLKMRSVYEIRERPSRMYNWTALLVSQLLAEIPWNILGSSLFFCCWNFQGFARDTGRAGYTYLNIGILFPIYYTSLAHAIAAMSNGPEIAALLFGLLFGFVVTFNGVVQPFRELGWWKWMYRISPYTYVIEGVLGQALGGTDIRCSPVELVTLTPPSGQTCSDYMNPYISARGGYLTNPNATADCSFCSVEKADDWLLNMFNIVPSHHWRNVGFMVVFIAFNIAATFALTWWFRIRTKSVMDLFRRKSKQ</sequence>
<evidence type="ECO:0000256" key="8">
    <source>
        <dbReference type="ARBA" id="ARBA00023136"/>
    </source>
</evidence>
<feature type="transmembrane region" description="Helical" evidence="10">
    <location>
        <begin position="495"/>
        <end position="517"/>
    </location>
</feature>
<comment type="subcellular location">
    <subcellularLocation>
        <location evidence="1">Membrane</location>
        <topology evidence="1">Multi-pass membrane protein</topology>
    </subcellularLocation>
</comment>
<dbReference type="CDD" id="cd03233">
    <property type="entry name" value="ABCG_PDR_domain1"/>
    <property type="match status" value="1"/>
</dbReference>
<feature type="transmembrane region" description="Helical" evidence="10">
    <location>
        <begin position="611"/>
        <end position="634"/>
    </location>
</feature>
<evidence type="ECO:0000256" key="4">
    <source>
        <dbReference type="ARBA" id="ARBA00022692"/>
    </source>
</evidence>
<evidence type="ECO:0000313" key="12">
    <source>
        <dbReference type="EMBL" id="KIY71652.1"/>
    </source>
</evidence>
<dbReference type="Pfam" id="PF00005">
    <property type="entry name" value="ABC_tran"/>
    <property type="match status" value="2"/>
</dbReference>
<evidence type="ECO:0000256" key="5">
    <source>
        <dbReference type="ARBA" id="ARBA00022741"/>
    </source>
</evidence>
<dbReference type="SMART" id="SM00382">
    <property type="entry name" value="AAA"/>
    <property type="match status" value="2"/>
</dbReference>
<dbReference type="Pfam" id="PF14510">
    <property type="entry name" value="ABC_trans_N"/>
    <property type="match status" value="1"/>
</dbReference>
<comment type="similarity">
    <text evidence="2">Belongs to the ABC transporter superfamily. ABCG family. PDR (TC 3.A.1.205) subfamily.</text>
</comment>
<dbReference type="CDD" id="cd03232">
    <property type="entry name" value="ABCG_PDR_domain2"/>
    <property type="match status" value="1"/>
</dbReference>
<dbReference type="Pfam" id="PF01061">
    <property type="entry name" value="ABC2_membrane"/>
    <property type="match status" value="2"/>
</dbReference>
<dbReference type="Pfam" id="PF19055">
    <property type="entry name" value="ABC2_membrane_7"/>
    <property type="match status" value="1"/>
</dbReference>
<dbReference type="GO" id="GO:0016887">
    <property type="term" value="F:ATP hydrolysis activity"/>
    <property type="evidence" value="ECO:0007669"/>
    <property type="project" value="InterPro"/>
</dbReference>
<dbReference type="PROSITE" id="PS50893">
    <property type="entry name" value="ABC_TRANSPORTER_2"/>
    <property type="match status" value="2"/>
</dbReference>
<feature type="transmembrane region" description="Helical" evidence="10">
    <location>
        <begin position="572"/>
        <end position="590"/>
    </location>
</feature>
<keyword evidence="7 10" id="KW-1133">Transmembrane helix</keyword>
<feature type="transmembrane region" description="Helical" evidence="10">
    <location>
        <begin position="1159"/>
        <end position="1181"/>
    </location>
</feature>
<keyword evidence="6" id="KW-0067">ATP-binding</keyword>
<gene>
    <name evidence="12" type="ORF">CYLTODRAFT_487084</name>
</gene>
<feature type="transmembrane region" description="Helical" evidence="10">
    <location>
        <begin position="1391"/>
        <end position="1412"/>
    </location>
</feature>
<evidence type="ECO:0000256" key="7">
    <source>
        <dbReference type="ARBA" id="ARBA00022989"/>
    </source>
</evidence>
<dbReference type="EMBL" id="KN880452">
    <property type="protein sequence ID" value="KIY71652.1"/>
    <property type="molecule type" value="Genomic_DNA"/>
</dbReference>
<reference evidence="12 13" key="1">
    <citation type="journal article" date="2015" name="Fungal Genet. Biol.">
        <title>Evolution of novel wood decay mechanisms in Agaricales revealed by the genome sequences of Fistulina hepatica and Cylindrobasidium torrendii.</title>
        <authorList>
            <person name="Floudas D."/>
            <person name="Held B.W."/>
            <person name="Riley R."/>
            <person name="Nagy L.G."/>
            <person name="Koehler G."/>
            <person name="Ransdell A.S."/>
            <person name="Younus H."/>
            <person name="Chow J."/>
            <person name="Chiniquy J."/>
            <person name="Lipzen A."/>
            <person name="Tritt A."/>
            <person name="Sun H."/>
            <person name="Haridas S."/>
            <person name="LaButti K."/>
            <person name="Ohm R.A."/>
            <person name="Kues U."/>
            <person name="Blanchette R.A."/>
            <person name="Grigoriev I.V."/>
            <person name="Minto R.E."/>
            <person name="Hibbett D.S."/>
        </authorList>
    </citation>
    <scope>NUCLEOTIDE SEQUENCE [LARGE SCALE GENOMIC DNA]</scope>
    <source>
        <strain evidence="12 13">FP15055 ss-10</strain>
    </source>
</reference>
<feature type="compositionally biased region" description="Basic and acidic residues" evidence="9">
    <location>
        <begin position="763"/>
        <end position="778"/>
    </location>
</feature>
<feature type="transmembrane region" description="Helical" evidence="10">
    <location>
        <begin position="538"/>
        <end position="560"/>
    </location>
</feature>
<evidence type="ECO:0000256" key="9">
    <source>
        <dbReference type="SAM" id="MobiDB-lite"/>
    </source>
</evidence>
<dbReference type="Proteomes" id="UP000054007">
    <property type="component" value="Unassembled WGS sequence"/>
</dbReference>
<dbReference type="FunFam" id="3.40.50.300:FF:000054">
    <property type="entry name" value="ABC multidrug transporter atrF"/>
    <property type="match status" value="1"/>
</dbReference>
<feature type="transmembrane region" description="Helical" evidence="10">
    <location>
        <begin position="1268"/>
        <end position="1287"/>
    </location>
</feature>
<feature type="transmembrane region" description="Helical" evidence="10">
    <location>
        <begin position="709"/>
        <end position="729"/>
    </location>
</feature>
<name>A0A0D7BME6_9AGAR</name>
<proteinExistence type="inferred from homology"/>
<dbReference type="GO" id="GO:0005524">
    <property type="term" value="F:ATP binding"/>
    <property type="evidence" value="ECO:0007669"/>
    <property type="project" value="UniProtKB-KW"/>
</dbReference>
<keyword evidence="4 10" id="KW-0812">Transmembrane</keyword>